<keyword evidence="3" id="KW-0731">Sigma factor</keyword>
<evidence type="ECO:0008006" key="9">
    <source>
        <dbReference type="Google" id="ProtNLM"/>
    </source>
</evidence>
<dbReference type="Proteomes" id="UP000612585">
    <property type="component" value="Unassembled WGS sequence"/>
</dbReference>
<evidence type="ECO:0000256" key="4">
    <source>
        <dbReference type="ARBA" id="ARBA00023163"/>
    </source>
</evidence>
<comment type="caution">
    <text evidence="7">The sequence shown here is derived from an EMBL/GenBank/DDBJ whole genome shotgun (WGS) entry which is preliminary data.</text>
</comment>
<evidence type="ECO:0000256" key="3">
    <source>
        <dbReference type="ARBA" id="ARBA00023082"/>
    </source>
</evidence>
<dbReference type="Pfam" id="PF08281">
    <property type="entry name" value="Sigma70_r4_2"/>
    <property type="match status" value="1"/>
</dbReference>
<dbReference type="EMBL" id="BOPG01000103">
    <property type="protein sequence ID" value="GIJ63867.1"/>
    <property type="molecule type" value="Genomic_DNA"/>
</dbReference>
<organism evidence="7 8">
    <name type="scientific">Virgisporangium aurantiacum</name>
    <dbReference type="NCBI Taxonomy" id="175570"/>
    <lineage>
        <taxon>Bacteria</taxon>
        <taxon>Bacillati</taxon>
        <taxon>Actinomycetota</taxon>
        <taxon>Actinomycetes</taxon>
        <taxon>Micromonosporales</taxon>
        <taxon>Micromonosporaceae</taxon>
        <taxon>Virgisporangium</taxon>
    </lineage>
</organism>
<dbReference type="Gene3D" id="1.10.10.10">
    <property type="entry name" value="Winged helix-like DNA-binding domain superfamily/Winged helix DNA-binding domain"/>
    <property type="match status" value="1"/>
</dbReference>
<dbReference type="GO" id="GO:0003677">
    <property type="term" value="F:DNA binding"/>
    <property type="evidence" value="ECO:0007669"/>
    <property type="project" value="InterPro"/>
</dbReference>
<evidence type="ECO:0000313" key="8">
    <source>
        <dbReference type="Proteomes" id="UP000612585"/>
    </source>
</evidence>
<keyword evidence="4" id="KW-0804">Transcription</keyword>
<comment type="similarity">
    <text evidence="1">Belongs to the sigma-70 factor family. ECF subfamily.</text>
</comment>
<reference evidence="7" key="1">
    <citation type="submission" date="2021-01" db="EMBL/GenBank/DDBJ databases">
        <title>Whole genome shotgun sequence of Virgisporangium aurantiacum NBRC 16421.</title>
        <authorList>
            <person name="Komaki H."/>
            <person name="Tamura T."/>
        </authorList>
    </citation>
    <scope>NUCLEOTIDE SEQUENCE</scope>
    <source>
        <strain evidence="7">NBRC 16421</strain>
    </source>
</reference>
<proteinExistence type="inferred from homology"/>
<evidence type="ECO:0000259" key="6">
    <source>
        <dbReference type="Pfam" id="PF08281"/>
    </source>
</evidence>
<dbReference type="PANTHER" id="PTHR43133:SF25">
    <property type="entry name" value="RNA POLYMERASE SIGMA FACTOR RFAY-RELATED"/>
    <property type="match status" value="1"/>
</dbReference>
<dbReference type="InterPro" id="IPR013249">
    <property type="entry name" value="RNA_pol_sigma70_r4_t2"/>
</dbReference>
<feature type="domain" description="RNA polymerase sigma factor 70 region 4 type 2" evidence="6">
    <location>
        <begin position="108"/>
        <end position="159"/>
    </location>
</feature>
<dbReference type="InterPro" id="IPR014284">
    <property type="entry name" value="RNA_pol_sigma-70_dom"/>
</dbReference>
<dbReference type="GO" id="GO:0016987">
    <property type="term" value="F:sigma factor activity"/>
    <property type="evidence" value="ECO:0007669"/>
    <property type="project" value="UniProtKB-KW"/>
</dbReference>
<dbReference type="NCBIfam" id="TIGR02937">
    <property type="entry name" value="sigma70-ECF"/>
    <property type="match status" value="1"/>
</dbReference>
<evidence type="ECO:0000259" key="5">
    <source>
        <dbReference type="Pfam" id="PF04542"/>
    </source>
</evidence>
<evidence type="ECO:0000313" key="7">
    <source>
        <dbReference type="EMBL" id="GIJ63867.1"/>
    </source>
</evidence>
<name>A0A8J4E9L5_9ACTN</name>
<dbReference type="Pfam" id="PF04542">
    <property type="entry name" value="Sigma70_r2"/>
    <property type="match status" value="1"/>
</dbReference>
<dbReference type="SUPFAM" id="SSF88946">
    <property type="entry name" value="Sigma2 domain of RNA polymerase sigma factors"/>
    <property type="match status" value="1"/>
</dbReference>
<evidence type="ECO:0000256" key="2">
    <source>
        <dbReference type="ARBA" id="ARBA00023015"/>
    </source>
</evidence>
<dbReference type="SUPFAM" id="SSF88659">
    <property type="entry name" value="Sigma3 and sigma4 domains of RNA polymerase sigma factors"/>
    <property type="match status" value="1"/>
</dbReference>
<dbReference type="InterPro" id="IPR007627">
    <property type="entry name" value="RNA_pol_sigma70_r2"/>
</dbReference>
<dbReference type="InterPro" id="IPR013325">
    <property type="entry name" value="RNA_pol_sigma_r2"/>
</dbReference>
<dbReference type="InterPro" id="IPR013324">
    <property type="entry name" value="RNA_pol_sigma_r3/r4-like"/>
</dbReference>
<dbReference type="InterPro" id="IPR039425">
    <property type="entry name" value="RNA_pol_sigma-70-like"/>
</dbReference>
<dbReference type="Gene3D" id="1.10.1740.10">
    <property type="match status" value="1"/>
</dbReference>
<accession>A0A8J4E9L5</accession>
<keyword evidence="2" id="KW-0805">Transcription regulation</keyword>
<gene>
    <name evidence="7" type="ORF">Vau01_113830</name>
</gene>
<keyword evidence="8" id="KW-1185">Reference proteome</keyword>
<evidence type="ECO:0000256" key="1">
    <source>
        <dbReference type="ARBA" id="ARBA00010641"/>
    </source>
</evidence>
<protein>
    <recommendedName>
        <fullName evidence="9">RNA polymerase sigma-70 factor, ECF subfamily</fullName>
    </recommendedName>
</protein>
<feature type="domain" description="RNA polymerase sigma-70 region 2" evidence="5">
    <location>
        <begin position="16"/>
        <end position="80"/>
    </location>
</feature>
<sequence>MAQEPKPDQRQVVERLYRDHYDVVLRYLLRRVDPSTAEDITTETFLVAWRRLDSLPAREAGWLCGIARRVLANQRRTDGRQKALVERSATGSPPVPPGPEDIVLADLELSAALRGLSETDREALLLAAWDRFEPAEAAAVLGCSRTAYAVRLHRARRRLAIALASRSTGDDAVGPTTPVTHIVGGVQ</sequence>
<dbReference type="InterPro" id="IPR036388">
    <property type="entry name" value="WH-like_DNA-bd_sf"/>
</dbReference>
<dbReference type="PANTHER" id="PTHR43133">
    <property type="entry name" value="RNA POLYMERASE ECF-TYPE SIGMA FACTO"/>
    <property type="match status" value="1"/>
</dbReference>
<dbReference type="GO" id="GO:0006352">
    <property type="term" value="P:DNA-templated transcription initiation"/>
    <property type="evidence" value="ECO:0007669"/>
    <property type="project" value="InterPro"/>
</dbReference>
<dbReference type="AlphaFoldDB" id="A0A8J4E9L5"/>